<sequence>MNKALWRGVFTVAFFAVVTFILIPIYVPRPSFIPGFAPPPDMWPFTVSIIGIVLGCVAVIGAFLDPKRAVVETALEHDGAPIKIKLQRFLGLITLFGLFLLLVPYIGFLIGSILLIGTTILLTGERSYRIWAAAITVVGPILLLYIFNMALGTQFPKGLLTKPFGF</sequence>
<dbReference type="Pfam" id="PF07331">
    <property type="entry name" value="TctB"/>
    <property type="match status" value="1"/>
</dbReference>
<evidence type="ECO:0000259" key="2">
    <source>
        <dbReference type="Pfam" id="PF07331"/>
    </source>
</evidence>
<feature type="transmembrane region" description="Helical" evidence="1">
    <location>
        <begin position="42"/>
        <end position="64"/>
    </location>
</feature>
<dbReference type="Proteomes" id="UP000234881">
    <property type="component" value="Unassembled WGS sequence"/>
</dbReference>
<keyword evidence="1" id="KW-0472">Membrane</keyword>
<gene>
    <name evidence="3" type="ORF">C0081_09940</name>
</gene>
<dbReference type="InterPro" id="IPR009936">
    <property type="entry name" value="DUF1468"/>
</dbReference>
<dbReference type="EMBL" id="PKUQ01000016">
    <property type="protein sequence ID" value="PLW77616.1"/>
    <property type="molecule type" value="Genomic_DNA"/>
</dbReference>
<dbReference type="AlphaFoldDB" id="A0A2N5XSX4"/>
<keyword evidence="1" id="KW-1133">Transmembrane helix</keyword>
<name>A0A2N5XSX4_9HYPH</name>
<evidence type="ECO:0000313" key="4">
    <source>
        <dbReference type="Proteomes" id="UP000234881"/>
    </source>
</evidence>
<organism evidence="3 4">
    <name type="scientific">Cohaesibacter celericrescens</name>
    <dbReference type="NCBI Taxonomy" id="2067669"/>
    <lineage>
        <taxon>Bacteria</taxon>
        <taxon>Pseudomonadati</taxon>
        <taxon>Pseudomonadota</taxon>
        <taxon>Alphaproteobacteria</taxon>
        <taxon>Hyphomicrobiales</taxon>
        <taxon>Cohaesibacteraceae</taxon>
    </lineage>
</organism>
<proteinExistence type="predicted"/>
<dbReference type="RefSeq" id="WP_101533633.1">
    <property type="nucleotide sequence ID" value="NZ_PKUQ01000016.1"/>
</dbReference>
<comment type="caution">
    <text evidence="3">The sequence shown here is derived from an EMBL/GenBank/DDBJ whole genome shotgun (WGS) entry which is preliminary data.</text>
</comment>
<reference evidence="3 4" key="1">
    <citation type="submission" date="2018-01" db="EMBL/GenBank/DDBJ databases">
        <title>The draft genome sequence of Cohaesibacter sp. H1304.</title>
        <authorList>
            <person name="Wang N.-N."/>
            <person name="Du Z.-J."/>
        </authorList>
    </citation>
    <scope>NUCLEOTIDE SEQUENCE [LARGE SCALE GENOMIC DNA]</scope>
    <source>
        <strain evidence="3 4">H1304</strain>
    </source>
</reference>
<feature type="transmembrane region" description="Helical" evidence="1">
    <location>
        <begin position="5"/>
        <end position="27"/>
    </location>
</feature>
<accession>A0A2N5XSX4</accession>
<dbReference type="OrthoDB" id="6163080at2"/>
<keyword evidence="1" id="KW-0812">Transmembrane</keyword>
<feature type="transmembrane region" description="Helical" evidence="1">
    <location>
        <begin position="128"/>
        <end position="147"/>
    </location>
</feature>
<feature type="domain" description="DUF1468" evidence="2">
    <location>
        <begin position="8"/>
        <end position="156"/>
    </location>
</feature>
<feature type="transmembrane region" description="Helical" evidence="1">
    <location>
        <begin position="89"/>
        <end position="122"/>
    </location>
</feature>
<evidence type="ECO:0000256" key="1">
    <source>
        <dbReference type="SAM" id="Phobius"/>
    </source>
</evidence>
<keyword evidence="4" id="KW-1185">Reference proteome</keyword>
<evidence type="ECO:0000313" key="3">
    <source>
        <dbReference type="EMBL" id="PLW77616.1"/>
    </source>
</evidence>
<protein>
    <recommendedName>
        <fullName evidence="2">DUF1468 domain-containing protein</fullName>
    </recommendedName>
</protein>